<name>A0A5D0MHS0_FLESI</name>
<evidence type="ECO:0000313" key="6">
    <source>
        <dbReference type="Proteomes" id="UP000323337"/>
    </source>
</evidence>
<dbReference type="PANTHER" id="PTHR43179">
    <property type="entry name" value="RHAMNOSYLTRANSFERASE WBBL"/>
    <property type="match status" value="1"/>
</dbReference>
<dbReference type="InterPro" id="IPR029044">
    <property type="entry name" value="Nucleotide-diphossugar_trans"/>
</dbReference>
<accession>A0A5D0MHS0</accession>
<dbReference type="EMBL" id="VSIV01000170">
    <property type="protein sequence ID" value="TYB33254.1"/>
    <property type="molecule type" value="Genomic_DNA"/>
</dbReference>
<dbReference type="PANTHER" id="PTHR43179:SF12">
    <property type="entry name" value="GALACTOFURANOSYLTRANSFERASE GLFT2"/>
    <property type="match status" value="1"/>
</dbReference>
<dbReference type="Gene3D" id="3.90.550.10">
    <property type="entry name" value="Spore Coat Polysaccharide Biosynthesis Protein SpsA, Chain A"/>
    <property type="match status" value="1"/>
</dbReference>
<keyword evidence="2" id="KW-0328">Glycosyltransferase</keyword>
<evidence type="ECO:0000259" key="4">
    <source>
        <dbReference type="Pfam" id="PF00535"/>
    </source>
</evidence>
<feature type="domain" description="Glycosyltransferase 2-like" evidence="4">
    <location>
        <begin position="12"/>
        <end position="117"/>
    </location>
</feature>
<comment type="caution">
    <text evidence="5">The sequence shown here is derived from an EMBL/GenBank/DDBJ whole genome shotgun (WGS) entry which is preliminary data.</text>
</comment>
<dbReference type="AlphaFoldDB" id="A0A5D0MHS0"/>
<evidence type="ECO:0000256" key="2">
    <source>
        <dbReference type="ARBA" id="ARBA00022676"/>
    </source>
</evidence>
<proteinExistence type="inferred from homology"/>
<gene>
    <name evidence="5" type="ORF">FXF49_07265</name>
</gene>
<sequence length="353" mass="41003">MTTFNEHVYAVTVTYGNRFHLLKQVIDAALAEGVAKVIVVDNNSAPESRDKLKAYEKELGNNKIKVLYLDDNYGSAGGFKRGLEAAYNDSECEYIWLLDDDNVPQKDSLKVLENFWKGIKRKDKNEKVSLLSYRKDRVAYKKAIMSNKSDFVLGRKNSFLGFHIIDLPKKVVKIIKRKIGVKTFLENQSISSGKVSVAPYGGMFFHRNLINTIGYPNEELYLYADDHEWSFRITQQGGNIILCLDSEIEDVDLSWHLQKKESVSLQNYLNNNQRFRIYFTIRNRVFFEQKNLITSKKIYLINKRIYLFMIFFFALFSNKLSQLSLIKKAVKEGEKGDFSKNKVEEMLNEYTGY</sequence>
<protein>
    <submittedName>
        <fullName evidence="5">Glycosyltransferase</fullName>
    </submittedName>
</protein>
<dbReference type="Pfam" id="PF00535">
    <property type="entry name" value="Glycos_transf_2"/>
    <property type="match status" value="1"/>
</dbReference>
<comment type="similarity">
    <text evidence="1">Belongs to the glycosyltransferase 2 family.</text>
</comment>
<reference evidence="5 6" key="1">
    <citation type="submission" date="2019-08" db="EMBL/GenBank/DDBJ databases">
        <title>Genomic characterization of a novel candidate phylum (ARYD3) from a high temperature, high salinity tertiary oil reservoir in north central Oklahoma, USA.</title>
        <authorList>
            <person name="Youssef N.H."/>
            <person name="Yadav A."/>
            <person name="Elshahed M.S."/>
        </authorList>
    </citation>
    <scope>NUCLEOTIDE SEQUENCE [LARGE SCALE GENOMIC DNA]</scope>
    <source>
        <strain evidence="5">ARYD1</strain>
    </source>
</reference>
<evidence type="ECO:0000256" key="1">
    <source>
        <dbReference type="ARBA" id="ARBA00006739"/>
    </source>
</evidence>
<keyword evidence="3 5" id="KW-0808">Transferase</keyword>
<dbReference type="RefSeq" id="WP_303701238.1">
    <property type="nucleotide sequence ID" value="NZ_VSIV01000170.1"/>
</dbReference>
<organism evidence="5 6">
    <name type="scientific">Flexistipes sinusarabici</name>
    <dbReference type="NCBI Taxonomy" id="2352"/>
    <lineage>
        <taxon>Bacteria</taxon>
        <taxon>Pseudomonadati</taxon>
        <taxon>Deferribacterota</taxon>
        <taxon>Deferribacteres</taxon>
        <taxon>Deferribacterales</taxon>
        <taxon>Flexistipitaceae</taxon>
        <taxon>Flexistipes</taxon>
    </lineage>
</organism>
<dbReference type="SUPFAM" id="SSF53448">
    <property type="entry name" value="Nucleotide-diphospho-sugar transferases"/>
    <property type="match status" value="1"/>
</dbReference>
<evidence type="ECO:0000313" key="5">
    <source>
        <dbReference type="EMBL" id="TYB33254.1"/>
    </source>
</evidence>
<dbReference type="GO" id="GO:0016757">
    <property type="term" value="F:glycosyltransferase activity"/>
    <property type="evidence" value="ECO:0007669"/>
    <property type="project" value="UniProtKB-KW"/>
</dbReference>
<evidence type="ECO:0000256" key="3">
    <source>
        <dbReference type="ARBA" id="ARBA00022679"/>
    </source>
</evidence>
<dbReference type="Proteomes" id="UP000323337">
    <property type="component" value="Unassembled WGS sequence"/>
</dbReference>
<dbReference type="InterPro" id="IPR001173">
    <property type="entry name" value="Glyco_trans_2-like"/>
</dbReference>